<organism evidence="2 3">
    <name type="scientific">Gimesia panareensis</name>
    <dbReference type="NCBI Taxonomy" id="2527978"/>
    <lineage>
        <taxon>Bacteria</taxon>
        <taxon>Pseudomonadati</taxon>
        <taxon>Planctomycetota</taxon>
        <taxon>Planctomycetia</taxon>
        <taxon>Planctomycetales</taxon>
        <taxon>Planctomycetaceae</taxon>
        <taxon>Gimesia</taxon>
    </lineage>
</organism>
<dbReference type="Proteomes" id="UP000320839">
    <property type="component" value="Chromosome"/>
</dbReference>
<dbReference type="RefSeq" id="WP_145457173.1">
    <property type="nucleotide sequence ID" value="NZ_CP036317.1"/>
</dbReference>
<keyword evidence="1" id="KW-0732">Signal</keyword>
<evidence type="ECO:0000256" key="1">
    <source>
        <dbReference type="SAM" id="SignalP"/>
    </source>
</evidence>
<dbReference type="EMBL" id="CP036317">
    <property type="protein sequence ID" value="QDV19101.1"/>
    <property type="molecule type" value="Genomic_DNA"/>
</dbReference>
<evidence type="ECO:0000313" key="3">
    <source>
        <dbReference type="Proteomes" id="UP000320839"/>
    </source>
</evidence>
<dbReference type="NCBIfam" id="TIGR03067">
    <property type="entry name" value="Planc_TIGR03067"/>
    <property type="match status" value="1"/>
</dbReference>
<proteinExistence type="predicted"/>
<name>A0A518FRX6_9PLAN</name>
<evidence type="ECO:0000313" key="2">
    <source>
        <dbReference type="EMBL" id="QDV19101.1"/>
    </source>
</evidence>
<evidence type="ECO:0008006" key="4">
    <source>
        <dbReference type="Google" id="ProtNLM"/>
    </source>
</evidence>
<reference evidence="2 3" key="1">
    <citation type="submission" date="2019-02" db="EMBL/GenBank/DDBJ databases">
        <title>Deep-cultivation of Planctomycetes and their phenomic and genomic characterization uncovers novel biology.</title>
        <authorList>
            <person name="Wiegand S."/>
            <person name="Jogler M."/>
            <person name="Boedeker C."/>
            <person name="Pinto D."/>
            <person name="Vollmers J."/>
            <person name="Rivas-Marin E."/>
            <person name="Kohn T."/>
            <person name="Peeters S.H."/>
            <person name="Heuer A."/>
            <person name="Rast P."/>
            <person name="Oberbeckmann S."/>
            <person name="Bunk B."/>
            <person name="Jeske O."/>
            <person name="Meyerdierks A."/>
            <person name="Storesund J.E."/>
            <person name="Kallscheuer N."/>
            <person name="Luecker S."/>
            <person name="Lage O.M."/>
            <person name="Pohl T."/>
            <person name="Merkel B.J."/>
            <person name="Hornburger P."/>
            <person name="Mueller R.-W."/>
            <person name="Bruemmer F."/>
            <person name="Labrenz M."/>
            <person name="Spormann A.M."/>
            <person name="Op den Camp H."/>
            <person name="Overmann J."/>
            <person name="Amann R."/>
            <person name="Jetten M.S.M."/>
            <person name="Mascher T."/>
            <person name="Medema M.H."/>
            <person name="Devos D.P."/>
            <person name="Kaster A.-K."/>
            <person name="Ovreas L."/>
            <person name="Rohde M."/>
            <person name="Galperin M.Y."/>
            <person name="Jogler C."/>
        </authorList>
    </citation>
    <scope>NUCLEOTIDE SEQUENCE [LARGE SCALE GENOMIC DNA]</scope>
    <source>
        <strain evidence="2 3">Pan153</strain>
    </source>
</reference>
<sequence length="165" mass="17871" precursor="true">MQRSFSGLKYFVTIAMLTTLTATASADDTRAKAIQKDRNQIAGTWKIVALTVNGNKSKDEDAQKLTVVNGADGTWSLRSEGNEIVRGTTSIDPTLKPKMIDIQPTTGGDKGKTYLGIYDLGESTRKLCFAPAGIERPAAFKSNPGDGRILVKFERVEKNTESTSP</sequence>
<dbReference type="OrthoDB" id="289227at2"/>
<feature type="signal peptide" evidence="1">
    <location>
        <begin position="1"/>
        <end position="26"/>
    </location>
</feature>
<protein>
    <recommendedName>
        <fullName evidence="4">TIGR03067 domain-containing protein</fullName>
    </recommendedName>
</protein>
<accession>A0A518FRX6</accession>
<feature type="chain" id="PRO_5021991630" description="TIGR03067 domain-containing protein" evidence="1">
    <location>
        <begin position="27"/>
        <end position="165"/>
    </location>
</feature>
<gene>
    <name evidence="2" type="ORF">Pan153_37640</name>
</gene>
<dbReference type="AlphaFoldDB" id="A0A518FRX6"/>
<dbReference type="InterPro" id="IPR017504">
    <property type="entry name" value="CHP03067_Planctomycetes"/>
</dbReference>